<dbReference type="HOGENOM" id="CLU_2994304_0_0_5"/>
<protein>
    <submittedName>
        <fullName evidence="1">Uncharacterized protein</fullName>
    </submittedName>
</protein>
<dbReference type="Proteomes" id="UP000009045">
    <property type="component" value="Plasmid pSmeSM11c"/>
</dbReference>
<dbReference type="KEGG" id="smx:SM11_pC0603"/>
<keyword evidence="1" id="KW-0614">Plasmid</keyword>
<proteinExistence type="predicted"/>
<name>F7XDQ1_SINMM</name>
<dbReference type="AlphaFoldDB" id="F7XDQ1"/>
<reference evidence="1 2" key="1">
    <citation type="journal article" date="2011" name="J. Biotechnol.">
        <title>The complete genome sequence of the dominant Sinorhizobium meliloti field isolate SM11 extends the S. meliloti pan-genome.</title>
        <authorList>
            <person name="Schneiker-Bekel S."/>
            <person name="Wibberg D."/>
            <person name="Bekel T."/>
            <person name="Blom J."/>
            <person name="Linke B."/>
            <person name="Neuweger H."/>
            <person name="Stiens M."/>
            <person name="Vorholter F.J."/>
            <person name="Weidner S."/>
            <person name="Goesmann A."/>
            <person name="Puhler A."/>
            <person name="Schluter A."/>
        </authorList>
    </citation>
    <scope>NUCLEOTIDE SEQUENCE [LARGE SCALE GENOMIC DNA]</scope>
    <source>
        <strain evidence="1 2">SM11</strain>
        <plasmid evidence="2">pSmeSM11c</plasmid>
    </source>
</reference>
<accession>F7XDQ1</accession>
<sequence length="57" mass="6591">MRFHGDDFIGFVIAKLEVDFSTERGVMYPDIVRLLHLIAAEGLVSLFHRADDFRHTD</sequence>
<gene>
    <name evidence="1" type="ordered locus">SM11_pC0603</name>
</gene>
<geneLocation type="plasmid" evidence="1 2">
    <name>pSmeSM11c</name>
</geneLocation>
<dbReference type="EMBL" id="CP001831">
    <property type="protein sequence ID" value="AEH81676.1"/>
    <property type="molecule type" value="Genomic_DNA"/>
</dbReference>
<organism evidence="1 2">
    <name type="scientific">Sinorhizobium meliloti (strain SM11)</name>
    <dbReference type="NCBI Taxonomy" id="707241"/>
    <lineage>
        <taxon>Bacteria</taxon>
        <taxon>Pseudomonadati</taxon>
        <taxon>Pseudomonadota</taxon>
        <taxon>Alphaproteobacteria</taxon>
        <taxon>Hyphomicrobiales</taxon>
        <taxon>Rhizobiaceae</taxon>
        <taxon>Sinorhizobium/Ensifer group</taxon>
        <taxon>Sinorhizobium</taxon>
    </lineage>
</organism>
<evidence type="ECO:0000313" key="1">
    <source>
        <dbReference type="EMBL" id="AEH81676.1"/>
    </source>
</evidence>
<evidence type="ECO:0000313" key="2">
    <source>
        <dbReference type="Proteomes" id="UP000009045"/>
    </source>
</evidence>